<keyword evidence="13" id="KW-1185">Reference proteome</keyword>
<evidence type="ECO:0000256" key="2">
    <source>
        <dbReference type="ARBA" id="ARBA00022741"/>
    </source>
</evidence>
<dbReference type="Gene3D" id="1.10.10.160">
    <property type="match status" value="1"/>
</dbReference>
<dbReference type="PROSITE" id="PS51198">
    <property type="entry name" value="UVRD_HELICASE_ATP_BIND"/>
    <property type="match status" value="1"/>
</dbReference>
<reference evidence="12 13" key="1">
    <citation type="submission" date="2021-10" db="EMBL/GenBank/DDBJ databases">
        <authorList>
            <person name="Criscuolo A."/>
        </authorList>
    </citation>
    <scope>NUCLEOTIDE SEQUENCE [LARGE SCALE GENOMIC DNA]</scope>
    <source>
        <strain evidence="13">CIP 111899</strain>
    </source>
</reference>
<dbReference type="Proteomes" id="UP000789423">
    <property type="component" value="Unassembled WGS sequence"/>
</dbReference>
<dbReference type="Pfam" id="PF00580">
    <property type="entry name" value="UvrD-helicase"/>
    <property type="match status" value="1"/>
</dbReference>
<proteinExistence type="inferred from homology"/>
<evidence type="ECO:0000313" key="13">
    <source>
        <dbReference type="Proteomes" id="UP000789423"/>
    </source>
</evidence>
<keyword evidence="2 10" id="KW-0547">Nucleotide-binding</keyword>
<organism evidence="12 13">
    <name type="scientific">Bacillus rhizoplanae</name>
    <dbReference type="NCBI Taxonomy" id="2880966"/>
    <lineage>
        <taxon>Bacteria</taxon>
        <taxon>Bacillati</taxon>
        <taxon>Bacillota</taxon>
        <taxon>Bacilli</taxon>
        <taxon>Bacillales</taxon>
        <taxon>Bacillaceae</taxon>
        <taxon>Bacillus</taxon>
    </lineage>
</organism>
<keyword evidence="3 10" id="KW-0378">Hydrolase</keyword>
<dbReference type="Pfam" id="PF13361">
    <property type="entry name" value="UvrD_C"/>
    <property type="match status" value="1"/>
</dbReference>
<dbReference type="EC" id="5.6.2.4" evidence="8"/>
<evidence type="ECO:0000256" key="6">
    <source>
        <dbReference type="ARBA" id="ARBA00023235"/>
    </source>
</evidence>
<evidence type="ECO:0000256" key="3">
    <source>
        <dbReference type="ARBA" id="ARBA00022801"/>
    </source>
</evidence>
<evidence type="ECO:0000256" key="8">
    <source>
        <dbReference type="ARBA" id="ARBA00034808"/>
    </source>
</evidence>
<dbReference type="InterPro" id="IPR000212">
    <property type="entry name" value="DNA_helicase_UvrD/REP"/>
</dbReference>
<evidence type="ECO:0000256" key="7">
    <source>
        <dbReference type="ARBA" id="ARBA00034617"/>
    </source>
</evidence>
<comment type="similarity">
    <text evidence="1">Belongs to the helicase family. UvrD subfamily.</text>
</comment>
<dbReference type="InterPro" id="IPR014016">
    <property type="entry name" value="UvrD-like_ATP-bd"/>
</dbReference>
<dbReference type="InterPro" id="IPR027785">
    <property type="entry name" value="UvrD-like_helicase_C"/>
</dbReference>
<dbReference type="PANTHER" id="PTHR11070">
    <property type="entry name" value="UVRD / RECB / PCRA DNA HELICASE FAMILY MEMBER"/>
    <property type="match status" value="1"/>
</dbReference>
<dbReference type="SUPFAM" id="SSF52540">
    <property type="entry name" value="P-loop containing nucleoside triphosphate hydrolases"/>
    <property type="match status" value="1"/>
</dbReference>
<evidence type="ECO:0000259" key="11">
    <source>
        <dbReference type="PROSITE" id="PS51198"/>
    </source>
</evidence>
<evidence type="ECO:0000256" key="9">
    <source>
        <dbReference type="ARBA" id="ARBA00048988"/>
    </source>
</evidence>
<evidence type="ECO:0000256" key="5">
    <source>
        <dbReference type="ARBA" id="ARBA00022840"/>
    </source>
</evidence>
<dbReference type="RefSeq" id="WP_230576518.1">
    <property type="nucleotide sequence ID" value="NZ_CAKJTI010000031.1"/>
</dbReference>
<dbReference type="InterPro" id="IPR048228">
    <property type="entry name" value="HelD_bacillota"/>
</dbReference>
<keyword evidence="5 10" id="KW-0067">ATP-binding</keyword>
<dbReference type="EMBL" id="CAKJTI010000031">
    <property type="protein sequence ID" value="CAG9614574.1"/>
    <property type="molecule type" value="Genomic_DNA"/>
</dbReference>
<evidence type="ECO:0000256" key="4">
    <source>
        <dbReference type="ARBA" id="ARBA00022806"/>
    </source>
</evidence>
<keyword evidence="6" id="KW-0413">Isomerase</keyword>
<dbReference type="GO" id="GO:0016787">
    <property type="term" value="F:hydrolase activity"/>
    <property type="evidence" value="ECO:0007669"/>
    <property type="project" value="UniProtKB-KW"/>
</dbReference>
<dbReference type="NCBIfam" id="NF041464">
    <property type="entry name" value="HelD_BACSU"/>
    <property type="match status" value="1"/>
</dbReference>
<dbReference type="PANTHER" id="PTHR11070:SF17">
    <property type="entry name" value="DNA HELICASE IV"/>
    <property type="match status" value="1"/>
</dbReference>
<dbReference type="GO" id="GO:0003678">
    <property type="term" value="F:DNA helicase activity"/>
    <property type="evidence" value="ECO:0007669"/>
    <property type="project" value="UniProtKB-EC"/>
</dbReference>
<evidence type="ECO:0000256" key="1">
    <source>
        <dbReference type="ARBA" id="ARBA00009922"/>
    </source>
</evidence>
<name>A0ABN8A2M7_9BACI</name>
<feature type="domain" description="UvrD-like helicase ATP-binding" evidence="11">
    <location>
        <begin position="212"/>
        <end position="618"/>
    </location>
</feature>
<gene>
    <name evidence="12" type="primary">helD_1</name>
    <name evidence="12" type="ORF">BACCIP111899_03807</name>
</gene>
<sequence>MEQYEQEWTIEQQRVEEVIKKIKEEIDVLQQYVSSGKKEVVSIRKNFWSDVTVNFDNAEEAVETAASIKQQAELLSERERSHHHADKQLTMLKRLEQSPYFGRIDFLEEGERSTDQIYLGIHSFFDESTEQFLVYDWRAPISSLYYDYSLGAAVFKVQNEIITGEIALKRQFIIRNSQMESMFDTGVTIGDALLQEVLGKNANTQMKSIVATIQKEQNLIIRNETSRLLIVQGAAGSGKTSAALQRVAYLLYRYRNTLHADQIILFSPNSMFNSYISTVLPELGEENMKQTTFQEYLEEHIDKIFDVEDPFTQIEYVLSGIEEREYSVRMQGIRYKASALFVKVVDNYVTYLRQDGMIFKDVKFRGDLLISKEEIKEKFYSFPVSTRIPNRIKLISEWLLKELKKRERLERKELWVEEEIQLLDKETYAKVHKKLQQEKQYGDNTFDDFEREQQMLAAMIVNARFKPLRKRVKRLQFINTPAIYLQLFTDSMFAKQFTDNNSLPPNWQEICEETVERIQRFYLTYEDATPYLYIKDQLEDLQRNTSVEHIFIDEAQDYSDFQFTFLKRLFPHSKMTILGDFNQTIHAHATENGFSQLYALYGEEKSERIELTRSYRSTKQIIEFTRQLISGGNCIEPFQREGSKPVITAVDTEEELHQRIVNRIKYLKENNHKTIAIICKTAQESKAAYDILQRYVQIHLIEKETASFGSGILIVPSYLAKGVEFDAVIIYNASNKQYRKESERKLFYTACTRAMHELYIYYINEISPFLSTVEVNTYTQDK</sequence>
<dbReference type="InterPro" id="IPR013986">
    <property type="entry name" value="DExx_box_DNA_helicase_dom_sf"/>
</dbReference>
<evidence type="ECO:0000313" key="12">
    <source>
        <dbReference type="EMBL" id="CAG9614574.1"/>
    </source>
</evidence>
<protein>
    <recommendedName>
        <fullName evidence="8">DNA 3'-5' helicase</fullName>
        <ecNumber evidence="8">5.6.2.4</ecNumber>
    </recommendedName>
</protein>
<dbReference type="InterPro" id="IPR027417">
    <property type="entry name" value="P-loop_NTPase"/>
</dbReference>
<feature type="binding site" evidence="10">
    <location>
        <begin position="233"/>
        <end position="240"/>
    </location>
    <ligand>
        <name>ATP</name>
        <dbReference type="ChEBI" id="CHEBI:30616"/>
    </ligand>
</feature>
<keyword evidence="4 10" id="KW-0347">Helicase</keyword>
<accession>A0ABN8A2M7</accession>
<comment type="catalytic activity">
    <reaction evidence="9">
        <text>ATP + H2O = ADP + phosphate + H(+)</text>
        <dbReference type="Rhea" id="RHEA:13065"/>
        <dbReference type="ChEBI" id="CHEBI:15377"/>
        <dbReference type="ChEBI" id="CHEBI:15378"/>
        <dbReference type="ChEBI" id="CHEBI:30616"/>
        <dbReference type="ChEBI" id="CHEBI:43474"/>
        <dbReference type="ChEBI" id="CHEBI:456216"/>
        <dbReference type="EC" id="5.6.2.4"/>
    </reaction>
</comment>
<evidence type="ECO:0000256" key="10">
    <source>
        <dbReference type="PROSITE-ProRule" id="PRU00560"/>
    </source>
</evidence>
<dbReference type="Pfam" id="PF13538">
    <property type="entry name" value="UvrD_C_2"/>
    <property type="match status" value="1"/>
</dbReference>
<comment type="caution">
    <text evidence="12">The sequence shown here is derived from an EMBL/GenBank/DDBJ whole genome shotgun (WGS) entry which is preliminary data.</text>
</comment>
<dbReference type="InterPro" id="IPR014017">
    <property type="entry name" value="DNA_helicase_UvrD-like_C"/>
</dbReference>
<dbReference type="Gene3D" id="3.40.50.300">
    <property type="entry name" value="P-loop containing nucleotide triphosphate hydrolases"/>
    <property type="match status" value="3"/>
</dbReference>
<comment type="catalytic activity">
    <reaction evidence="7">
        <text>Couples ATP hydrolysis with the unwinding of duplex DNA by translocating in the 3'-5' direction.</text>
        <dbReference type="EC" id="5.6.2.4"/>
    </reaction>
</comment>